<dbReference type="Proteomes" id="UP000275408">
    <property type="component" value="Unassembled WGS sequence"/>
</dbReference>
<organism evidence="2 3">
    <name type="scientific">Pocillopora damicornis</name>
    <name type="common">Cauliflower coral</name>
    <name type="synonym">Millepora damicornis</name>
    <dbReference type="NCBI Taxonomy" id="46731"/>
    <lineage>
        <taxon>Eukaryota</taxon>
        <taxon>Metazoa</taxon>
        <taxon>Cnidaria</taxon>
        <taxon>Anthozoa</taxon>
        <taxon>Hexacorallia</taxon>
        <taxon>Scleractinia</taxon>
        <taxon>Astrocoeniina</taxon>
        <taxon>Pocilloporidae</taxon>
        <taxon>Pocillopora</taxon>
    </lineage>
</organism>
<feature type="domain" description="PiggyBac transposable element-derived protein" evidence="1">
    <location>
        <begin position="2"/>
        <end position="84"/>
    </location>
</feature>
<protein>
    <recommendedName>
        <fullName evidence="1">PiggyBac transposable element-derived protein domain-containing protein</fullName>
    </recommendedName>
</protein>
<dbReference type="Pfam" id="PF13843">
    <property type="entry name" value="DDE_Tnp_1_7"/>
    <property type="match status" value="1"/>
</dbReference>
<gene>
    <name evidence="2" type="ORF">pdam_00003819</name>
</gene>
<accession>A0A3M6T4D9</accession>
<evidence type="ECO:0000259" key="1">
    <source>
        <dbReference type="Pfam" id="PF13843"/>
    </source>
</evidence>
<dbReference type="InterPro" id="IPR029526">
    <property type="entry name" value="PGBD"/>
</dbReference>
<keyword evidence="3" id="KW-1185">Reference proteome</keyword>
<dbReference type="AlphaFoldDB" id="A0A3M6T4D9"/>
<proteinExistence type="predicted"/>
<reference evidence="2 3" key="1">
    <citation type="journal article" date="2018" name="Sci. Rep.">
        <title>Comparative analysis of the Pocillopora damicornis genome highlights role of immune system in coral evolution.</title>
        <authorList>
            <person name="Cunning R."/>
            <person name="Bay R.A."/>
            <person name="Gillette P."/>
            <person name="Baker A.C."/>
            <person name="Traylor-Knowles N."/>
        </authorList>
    </citation>
    <scope>NUCLEOTIDE SEQUENCE [LARGE SCALE GENOMIC DNA]</scope>
    <source>
        <strain evidence="2">RSMAS</strain>
        <tissue evidence="2">Whole animal</tissue>
    </source>
</reference>
<sequence>MLNKIILETNKIICETKAGRVWERLITLKTRVKAFLGPLIAMNFHSLPSLKDLRSEDWILGMPAFTKLMTRTRFLDLLYNMHVDGN</sequence>
<evidence type="ECO:0000313" key="3">
    <source>
        <dbReference type="Proteomes" id="UP000275408"/>
    </source>
</evidence>
<name>A0A3M6T4D9_POCDA</name>
<evidence type="ECO:0000313" key="2">
    <source>
        <dbReference type="EMBL" id="RMX35500.1"/>
    </source>
</evidence>
<comment type="caution">
    <text evidence="2">The sequence shown here is derived from an EMBL/GenBank/DDBJ whole genome shotgun (WGS) entry which is preliminary data.</text>
</comment>
<dbReference type="EMBL" id="RCHS01004356">
    <property type="protein sequence ID" value="RMX35500.1"/>
    <property type="molecule type" value="Genomic_DNA"/>
</dbReference>